<dbReference type="RefSeq" id="WP_100346028.1">
    <property type="nucleotide sequence ID" value="NZ_PGFB01000006.1"/>
</dbReference>
<dbReference type="AlphaFoldDB" id="A0A2M9BBQ5"/>
<reference evidence="2 3" key="1">
    <citation type="submission" date="2017-11" db="EMBL/GenBank/DDBJ databases">
        <title>Genomic Encyclopedia of Archaeal and Bacterial Type Strains, Phase II (KMG-II): From Individual Species to Whole Genera.</title>
        <authorList>
            <person name="Goeker M."/>
        </authorList>
    </citation>
    <scope>NUCLEOTIDE SEQUENCE [LARGE SCALE GENOMIC DNA]</scope>
    <source>
        <strain evidence="2 3">DSM 25625</strain>
    </source>
</reference>
<keyword evidence="1" id="KW-1277">Toxin-antitoxin system</keyword>
<dbReference type="Gene3D" id="3.30.2310.20">
    <property type="entry name" value="RelE-like"/>
    <property type="match status" value="1"/>
</dbReference>
<evidence type="ECO:0000313" key="3">
    <source>
        <dbReference type="Proteomes" id="UP000230161"/>
    </source>
</evidence>
<comment type="caution">
    <text evidence="2">The sequence shown here is derived from an EMBL/GenBank/DDBJ whole genome shotgun (WGS) entry which is preliminary data.</text>
</comment>
<accession>A0A2M9BBQ5</accession>
<gene>
    <name evidence="2" type="ORF">CLV54_3266</name>
</gene>
<dbReference type="Pfam" id="PF05016">
    <property type="entry name" value="ParE_toxin"/>
    <property type="match status" value="1"/>
</dbReference>
<dbReference type="InterPro" id="IPR007712">
    <property type="entry name" value="RelE/ParE_toxin"/>
</dbReference>
<name>A0A2M9BBQ5_9MICO</name>
<dbReference type="OrthoDB" id="516834at2"/>
<sequence>MTFGLDLAPEAEADIDDILEWSVTQFGAAVRDGYEALIDVAILSILDDPNRAGSLDRADLGRGIRTLHLASSRDDVSQDVRRIANPRHFVVYRQVEGVIQVARLLHEAMNLPEQHIP</sequence>
<keyword evidence="3" id="KW-1185">Reference proteome</keyword>
<dbReference type="InterPro" id="IPR035093">
    <property type="entry name" value="RelE/ParE_toxin_dom_sf"/>
</dbReference>
<organism evidence="2 3">
    <name type="scientific">Compostimonas suwonensis</name>
    <dbReference type="NCBI Taxonomy" id="1048394"/>
    <lineage>
        <taxon>Bacteria</taxon>
        <taxon>Bacillati</taxon>
        <taxon>Actinomycetota</taxon>
        <taxon>Actinomycetes</taxon>
        <taxon>Micrococcales</taxon>
        <taxon>Microbacteriaceae</taxon>
        <taxon>Compostimonas</taxon>
    </lineage>
</organism>
<evidence type="ECO:0000256" key="1">
    <source>
        <dbReference type="ARBA" id="ARBA00022649"/>
    </source>
</evidence>
<dbReference type="EMBL" id="PGFB01000006">
    <property type="protein sequence ID" value="PJJ55376.1"/>
    <property type="molecule type" value="Genomic_DNA"/>
</dbReference>
<evidence type="ECO:0000313" key="2">
    <source>
        <dbReference type="EMBL" id="PJJ55376.1"/>
    </source>
</evidence>
<dbReference type="Proteomes" id="UP000230161">
    <property type="component" value="Unassembled WGS sequence"/>
</dbReference>
<proteinExistence type="predicted"/>
<protein>
    <submittedName>
        <fullName evidence="2">Toxin ParE1/3/4</fullName>
    </submittedName>
</protein>